<protein>
    <submittedName>
        <fullName evidence="1">39402_t:CDS:1</fullName>
    </submittedName>
</protein>
<evidence type="ECO:0000313" key="2">
    <source>
        <dbReference type="Proteomes" id="UP000789901"/>
    </source>
</evidence>
<dbReference type="Gene3D" id="1.25.40.10">
    <property type="entry name" value="Tetratricopeptide repeat domain"/>
    <property type="match status" value="1"/>
</dbReference>
<proteinExistence type="predicted"/>
<accession>A0ABN7XAL9</accession>
<comment type="caution">
    <text evidence="1">The sequence shown here is derived from an EMBL/GenBank/DDBJ whole genome shotgun (WGS) entry which is preliminary data.</text>
</comment>
<reference evidence="1 2" key="1">
    <citation type="submission" date="2021-06" db="EMBL/GenBank/DDBJ databases">
        <authorList>
            <person name="Kallberg Y."/>
            <person name="Tangrot J."/>
            <person name="Rosling A."/>
        </authorList>
    </citation>
    <scope>NUCLEOTIDE SEQUENCE [LARGE SCALE GENOMIC DNA]</scope>
    <source>
        <strain evidence="1 2">120-4 pot B 10/14</strain>
    </source>
</reference>
<gene>
    <name evidence="1" type="ORF">GMARGA_LOCUS40651</name>
</gene>
<evidence type="ECO:0000313" key="1">
    <source>
        <dbReference type="EMBL" id="CAG8851276.1"/>
    </source>
</evidence>
<feature type="non-terminal residue" evidence="1">
    <location>
        <position position="1"/>
    </location>
</feature>
<dbReference type="Proteomes" id="UP000789901">
    <property type="component" value="Unassembled WGS sequence"/>
</dbReference>
<organism evidence="1 2">
    <name type="scientific">Gigaspora margarita</name>
    <dbReference type="NCBI Taxonomy" id="4874"/>
    <lineage>
        <taxon>Eukaryota</taxon>
        <taxon>Fungi</taxon>
        <taxon>Fungi incertae sedis</taxon>
        <taxon>Mucoromycota</taxon>
        <taxon>Glomeromycotina</taxon>
        <taxon>Glomeromycetes</taxon>
        <taxon>Diversisporales</taxon>
        <taxon>Gigasporaceae</taxon>
        <taxon>Gigaspora</taxon>
    </lineage>
</organism>
<name>A0ABN7XAL9_GIGMA</name>
<dbReference type="InterPro" id="IPR011990">
    <property type="entry name" value="TPR-like_helical_dom_sf"/>
</dbReference>
<dbReference type="SUPFAM" id="SSF48452">
    <property type="entry name" value="TPR-like"/>
    <property type="match status" value="1"/>
</dbReference>
<sequence length="80" mass="9353">CVKISWRINDRISTELLKMYPNNENILRIRAQAFTAIGKYDEALIDLNRLLESNCNNELQHFTAIGKYDEAIIDLNRLLE</sequence>
<feature type="non-terminal residue" evidence="1">
    <location>
        <position position="80"/>
    </location>
</feature>
<dbReference type="EMBL" id="CAJVQB010105193">
    <property type="protein sequence ID" value="CAG8851276.1"/>
    <property type="molecule type" value="Genomic_DNA"/>
</dbReference>
<keyword evidence="2" id="KW-1185">Reference proteome</keyword>